<dbReference type="InterPro" id="IPR050982">
    <property type="entry name" value="Auxin_biosynth/cation_transpt"/>
</dbReference>
<dbReference type="PRINTS" id="PR00368">
    <property type="entry name" value="FADPNR"/>
</dbReference>
<evidence type="ECO:0000313" key="2">
    <source>
        <dbReference type="EMBL" id="UWZ55821.1"/>
    </source>
</evidence>
<keyword evidence="1" id="KW-0560">Oxidoreductase</keyword>
<organism evidence="2 3">
    <name type="scientific">Dactylosporangium aurantiacum</name>
    <dbReference type="NCBI Taxonomy" id="35754"/>
    <lineage>
        <taxon>Bacteria</taxon>
        <taxon>Bacillati</taxon>
        <taxon>Actinomycetota</taxon>
        <taxon>Actinomycetes</taxon>
        <taxon>Micromonosporales</taxon>
        <taxon>Micromonosporaceae</taxon>
        <taxon>Dactylosporangium</taxon>
    </lineage>
</organism>
<accession>A0A9Q9IHR2</accession>
<dbReference type="PANTHER" id="PTHR43539:SF78">
    <property type="entry name" value="FLAVIN-CONTAINING MONOOXYGENASE"/>
    <property type="match status" value="1"/>
</dbReference>
<dbReference type="PANTHER" id="PTHR43539">
    <property type="entry name" value="FLAVIN-BINDING MONOOXYGENASE-LIKE PROTEIN (AFU_ORTHOLOGUE AFUA_4G09220)"/>
    <property type="match status" value="1"/>
</dbReference>
<dbReference type="KEGG" id="daur:Daura_06360"/>
<reference evidence="2" key="1">
    <citation type="submission" date="2021-04" db="EMBL/GenBank/DDBJ databases">
        <title>Dactylosporangium aurantiacum NRRL B-8018 full assembly.</title>
        <authorList>
            <person name="Hartkoorn R.C."/>
            <person name="Beaudoing E."/>
            <person name="Hot D."/>
        </authorList>
    </citation>
    <scope>NUCLEOTIDE SEQUENCE</scope>
    <source>
        <strain evidence="2">NRRL B-8018</strain>
    </source>
</reference>
<evidence type="ECO:0000256" key="1">
    <source>
        <dbReference type="ARBA" id="ARBA00023002"/>
    </source>
</evidence>
<sequence length="370" mass="39004">MVDVADVIVIGGGQAGLATAYTAVSRGVVPVVLDASSRPGGSWPRYYESLTLFSPARFSALPGRPFAGDPGRYPLRDEVVDYLTAYTASLDADVRFGQHVTEVTQVPAGSQGAAGGGFLVSTSDGSSLRARAVVAASGGFCSPYRPALPGLASFSGRVLHSAEYRDPVPFAGSRVVVVGGGNSAVQIAVELAAVATVSIATRQPLRWQPQRILGRDFHWWLTRTGLDSSRLGPRLSKGTVPVIDDGRYRAAIRAARPERRALFRRVDGDDVVWPDGARERVDVIILATGFRPGLSYLAGTGALDGRGVPLHDGGVSTSVPGLGFVGLERQRSFASATLRGVGRDAAHVLDALLRQPAHRSRGTRGSRVAR</sequence>
<name>A0A9Q9IHR2_9ACTN</name>
<dbReference type="EMBL" id="CP073767">
    <property type="protein sequence ID" value="UWZ55821.1"/>
    <property type="molecule type" value="Genomic_DNA"/>
</dbReference>
<keyword evidence="3" id="KW-1185">Reference proteome</keyword>
<dbReference type="InterPro" id="IPR036188">
    <property type="entry name" value="FAD/NAD-bd_sf"/>
</dbReference>
<dbReference type="Gene3D" id="3.50.50.60">
    <property type="entry name" value="FAD/NAD(P)-binding domain"/>
    <property type="match status" value="1"/>
</dbReference>
<proteinExistence type="predicted"/>
<dbReference type="SUPFAM" id="SSF51905">
    <property type="entry name" value="FAD/NAD(P)-binding domain"/>
    <property type="match status" value="2"/>
</dbReference>
<dbReference type="Pfam" id="PF13738">
    <property type="entry name" value="Pyr_redox_3"/>
    <property type="match status" value="1"/>
</dbReference>
<dbReference type="GO" id="GO:0050660">
    <property type="term" value="F:flavin adenine dinucleotide binding"/>
    <property type="evidence" value="ECO:0007669"/>
    <property type="project" value="TreeGrafter"/>
</dbReference>
<dbReference type="Proteomes" id="UP001058003">
    <property type="component" value="Chromosome"/>
</dbReference>
<dbReference type="AlphaFoldDB" id="A0A9Q9IHR2"/>
<protein>
    <submittedName>
        <fullName evidence="2">NAD(P)/FAD-dependent oxidoreductase</fullName>
    </submittedName>
</protein>
<dbReference type="SUPFAM" id="SSF51971">
    <property type="entry name" value="Nucleotide-binding domain"/>
    <property type="match status" value="1"/>
</dbReference>
<evidence type="ECO:0000313" key="3">
    <source>
        <dbReference type="Proteomes" id="UP001058003"/>
    </source>
</evidence>
<dbReference type="GO" id="GO:0004497">
    <property type="term" value="F:monooxygenase activity"/>
    <property type="evidence" value="ECO:0007669"/>
    <property type="project" value="TreeGrafter"/>
</dbReference>
<dbReference type="PRINTS" id="PR00469">
    <property type="entry name" value="PNDRDTASEII"/>
</dbReference>
<gene>
    <name evidence="2" type="ORF">Daura_06360</name>
</gene>